<evidence type="ECO:0000313" key="1">
    <source>
        <dbReference type="EMBL" id="SPD74181.1"/>
    </source>
</evidence>
<dbReference type="EMBL" id="OJIN01000124">
    <property type="protein sequence ID" value="SPD74181.1"/>
    <property type="molecule type" value="Genomic_DNA"/>
</dbReference>
<proteinExistence type="predicted"/>
<gene>
    <name evidence="1" type="ORF">PITCH_A210006</name>
</gene>
<protein>
    <submittedName>
        <fullName evidence="1">DNA binding domain protein, excisionase family</fullName>
    </submittedName>
</protein>
<accession>A0A445MXU5</accession>
<organism evidence="1">
    <name type="scientific">uncultured Desulfobacterium sp</name>
    <dbReference type="NCBI Taxonomy" id="201089"/>
    <lineage>
        <taxon>Bacteria</taxon>
        <taxon>Pseudomonadati</taxon>
        <taxon>Thermodesulfobacteriota</taxon>
        <taxon>Desulfobacteria</taxon>
        <taxon>Desulfobacterales</taxon>
        <taxon>Desulfobacteriaceae</taxon>
        <taxon>Desulfobacterium</taxon>
        <taxon>environmental samples</taxon>
    </lineage>
</organism>
<reference evidence="1" key="1">
    <citation type="submission" date="2018-01" db="EMBL/GenBank/DDBJ databases">
        <authorList>
            <person name="Regsiter A."/>
            <person name="William W."/>
        </authorList>
    </citation>
    <scope>NUCLEOTIDE SEQUENCE</scope>
    <source>
        <strain evidence="1">TRIP AH-1</strain>
    </source>
</reference>
<name>A0A445MXU5_9BACT</name>
<sequence length="72" mass="8153">MEGWTKKKGGANYAGVGERTFHDFLRMGLRHVKLPSGTVLIRYLDIDEFLEHYIVDKNEVSDIVNQVLGGMS</sequence>
<dbReference type="AlphaFoldDB" id="A0A445MXU5"/>